<dbReference type="eggNOG" id="COG0464">
    <property type="taxonomic scope" value="Bacteria"/>
</dbReference>
<gene>
    <name evidence="1" type="ordered locus">Tery_4210</name>
</gene>
<dbReference type="OrthoDB" id="9806903at2"/>
<name>Q10X12_TRIEI</name>
<dbReference type="EMBL" id="CP000393">
    <property type="protein sequence ID" value="ABG53212.1"/>
    <property type="molecule type" value="Genomic_DNA"/>
</dbReference>
<sequence>MISTYIRNIALTAAFLAADDNQVIEMVHLIRAIRREYDKMGKILRDKNLGSYINT</sequence>
<reference evidence="1" key="1">
    <citation type="submission" date="2006-06" db="EMBL/GenBank/DDBJ databases">
        <title>Complete sequence of Trichodesmium erythraeum IMS101.</title>
        <authorList>
            <consortium name="US DOE Joint Genome Institute"/>
            <person name="Copeland A."/>
            <person name="Lucas S."/>
            <person name="Lapidus A."/>
            <person name="Barry K."/>
            <person name="Detter J.C."/>
            <person name="Glavina del Rio T."/>
            <person name="Hammon N."/>
            <person name="Israni S."/>
            <person name="Dalin E."/>
            <person name="Tice H."/>
            <person name="Pitluck S."/>
            <person name="Kiss H."/>
            <person name="Munk A.C."/>
            <person name="Brettin T."/>
            <person name="Bruce D."/>
            <person name="Han C."/>
            <person name="Tapia R."/>
            <person name="Gilna P."/>
            <person name="Schmutz J."/>
            <person name="Larimer F."/>
            <person name="Land M."/>
            <person name="Hauser L."/>
            <person name="Kyrpides N."/>
            <person name="Kim E."/>
            <person name="Richardson P."/>
        </authorList>
    </citation>
    <scope>NUCLEOTIDE SEQUENCE [LARGE SCALE GENOMIC DNA]</scope>
    <source>
        <strain evidence="1">IMS101</strain>
    </source>
</reference>
<organism evidence="1">
    <name type="scientific">Trichodesmium erythraeum (strain IMS101)</name>
    <dbReference type="NCBI Taxonomy" id="203124"/>
    <lineage>
        <taxon>Bacteria</taxon>
        <taxon>Bacillati</taxon>
        <taxon>Cyanobacteriota</taxon>
        <taxon>Cyanophyceae</taxon>
        <taxon>Oscillatoriophycideae</taxon>
        <taxon>Oscillatoriales</taxon>
        <taxon>Microcoleaceae</taxon>
        <taxon>Trichodesmium</taxon>
    </lineage>
</organism>
<protein>
    <submittedName>
        <fullName evidence="1">AAA ATPase</fullName>
    </submittedName>
</protein>
<accession>Q10X12</accession>
<dbReference type="AlphaFoldDB" id="Q10X12"/>
<dbReference type="RefSeq" id="WP_011613542.1">
    <property type="nucleotide sequence ID" value="NC_008312.1"/>
</dbReference>
<dbReference type="HOGENOM" id="CLU_3031149_0_0_3"/>
<dbReference type="STRING" id="203124.Tery_4210"/>
<proteinExistence type="predicted"/>
<dbReference type="KEGG" id="ter:Tery_4210"/>
<evidence type="ECO:0000313" key="1">
    <source>
        <dbReference type="EMBL" id="ABG53212.1"/>
    </source>
</evidence>